<dbReference type="EMBL" id="JBAHYK010001456">
    <property type="protein sequence ID" value="KAL0567950.1"/>
    <property type="molecule type" value="Genomic_DNA"/>
</dbReference>
<reference evidence="4 5" key="1">
    <citation type="submission" date="2024-02" db="EMBL/GenBank/DDBJ databases">
        <title>A draft genome for the cacao thread blight pathogen Marasmius crinis-equi.</title>
        <authorList>
            <person name="Cohen S.P."/>
            <person name="Baruah I.K."/>
            <person name="Amoako-Attah I."/>
            <person name="Bukari Y."/>
            <person name="Meinhardt L.W."/>
            <person name="Bailey B.A."/>
        </authorList>
    </citation>
    <scope>NUCLEOTIDE SEQUENCE [LARGE SCALE GENOMIC DNA]</scope>
    <source>
        <strain evidence="4 5">GH-76</strain>
    </source>
</reference>
<dbReference type="InterPro" id="IPR018466">
    <property type="entry name" value="Kre9/Knh1-like_N"/>
</dbReference>
<keyword evidence="1 2" id="KW-0732">Signal</keyword>
<evidence type="ECO:0000256" key="2">
    <source>
        <dbReference type="SAM" id="SignalP"/>
    </source>
</evidence>
<keyword evidence="5" id="KW-1185">Reference proteome</keyword>
<sequence length="131" mass="13765">MRAFTSLLFLALAAGVSGLSISTPSNASPGNSIAITWTSDKSDPSTFQANLFDNNDLPFGIKQFFGDVNTAKGQATFTLDKGLETDKTYVIWAANSSSIDQVYAASQPFKLTASGQNNNNQGGGQKCTCPA</sequence>
<evidence type="ECO:0000256" key="1">
    <source>
        <dbReference type="ARBA" id="ARBA00022729"/>
    </source>
</evidence>
<organism evidence="4 5">
    <name type="scientific">Marasmius crinis-equi</name>
    <dbReference type="NCBI Taxonomy" id="585013"/>
    <lineage>
        <taxon>Eukaryota</taxon>
        <taxon>Fungi</taxon>
        <taxon>Dikarya</taxon>
        <taxon>Basidiomycota</taxon>
        <taxon>Agaricomycotina</taxon>
        <taxon>Agaricomycetes</taxon>
        <taxon>Agaricomycetidae</taxon>
        <taxon>Agaricales</taxon>
        <taxon>Marasmiineae</taxon>
        <taxon>Marasmiaceae</taxon>
        <taxon>Marasmius</taxon>
    </lineage>
</organism>
<evidence type="ECO:0000259" key="3">
    <source>
        <dbReference type="Pfam" id="PF10342"/>
    </source>
</evidence>
<name>A0ABR3EYE2_9AGAR</name>
<dbReference type="Proteomes" id="UP001465976">
    <property type="component" value="Unassembled WGS sequence"/>
</dbReference>
<accession>A0ABR3EYE2</accession>
<dbReference type="Pfam" id="PF10342">
    <property type="entry name" value="Kre9_KNH"/>
    <property type="match status" value="1"/>
</dbReference>
<evidence type="ECO:0000313" key="4">
    <source>
        <dbReference type="EMBL" id="KAL0567950.1"/>
    </source>
</evidence>
<proteinExistence type="predicted"/>
<feature type="signal peptide" evidence="2">
    <location>
        <begin position="1"/>
        <end position="18"/>
    </location>
</feature>
<gene>
    <name evidence="4" type="ORF">V5O48_014046</name>
</gene>
<comment type="caution">
    <text evidence="4">The sequence shown here is derived from an EMBL/GenBank/DDBJ whole genome shotgun (WGS) entry which is preliminary data.</text>
</comment>
<feature type="chain" id="PRO_5047128929" description="Yeast cell wall synthesis Kre9/Knh1-like N-terminal domain-containing protein" evidence="2">
    <location>
        <begin position="19"/>
        <end position="131"/>
    </location>
</feature>
<evidence type="ECO:0000313" key="5">
    <source>
        <dbReference type="Proteomes" id="UP001465976"/>
    </source>
</evidence>
<protein>
    <recommendedName>
        <fullName evidence="3">Yeast cell wall synthesis Kre9/Knh1-like N-terminal domain-containing protein</fullName>
    </recommendedName>
</protein>
<feature type="domain" description="Yeast cell wall synthesis Kre9/Knh1-like N-terminal" evidence="3">
    <location>
        <begin position="27"/>
        <end position="111"/>
    </location>
</feature>